<protein>
    <submittedName>
        <fullName evidence="1">Uncharacterized protein</fullName>
    </submittedName>
</protein>
<dbReference type="EMBL" id="JARBHB010000002">
    <property type="protein sequence ID" value="KAJ8891848.1"/>
    <property type="molecule type" value="Genomic_DNA"/>
</dbReference>
<gene>
    <name evidence="1" type="ORF">PR048_004402</name>
</gene>
<evidence type="ECO:0000313" key="1">
    <source>
        <dbReference type="EMBL" id="KAJ8891848.1"/>
    </source>
</evidence>
<name>A0ABQ9I7A8_9NEOP</name>
<proteinExistence type="predicted"/>
<keyword evidence="2" id="KW-1185">Reference proteome</keyword>
<accession>A0ABQ9I7A8</accession>
<organism evidence="1 2">
    <name type="scientific">Dryococelus australis</name>
    <dbReference type="NCBI Taxonomy" id="614101"/>
    <lineage>
        <taxon>Eukaryota</taxon>
        <taxon>Metazoa</taxon>
        <taxon>Ecdysozoa</taxon>
        <taxon>Arthropoda</taxon>
        <taxon>Hexapoda</taxon>
        <taxon>Insecta</taxon>
        <taxon>Pterygota</taxon>
        <taxon>Neoptera</taxon>
        <taxon>Polyneoptera</taxon>
        <taxon>Phasmatodea</taxon>
        <taxon>Verophasmatodea</taxon>
        <taxon>Anareolatae</taxon>
        <taxon>Phasmatidae</taxon>
        <taxon>Eurycanthinae</taxon>
        <taxon>Dryococelus</taxon>
    </lineage>
</organism>
<comment type="caution">
    <text evidence="1">The sequence shown here is derived from an EMBL/GenBank/DDBJ whole genome shotgun (WGS) entry which is preliminary data.</text>
</comment>
<evidence type="ECO:0000313" key="2">
    <source>
        <dbReference type="Proteomes" id="UP001159363"/>
    </source>
</evidence>
<sequence length="16" mass="1888">MVAYVFLIIKMKCLES</sequence>
<dbReference type="Proteomes" id="UP001159363">
    <property type="component" value="Chromosome 2"/>
</dbReference>
<reference evidence="1 2" key="1">
    <citation type="submission" date="2023-02" db="EMBL/GenBank/DDBJ databases">
        <title>LHISI_Scaffold_Assembly.</title>
        <authorList>
            <person name="Stuart O.P."/>
            <person name="Cleave R."/>
            <person name="Magrath M.J.L."/>
            <person name="Mikheyev A.S."/>
        </authorList>
    </citation>
    <scope>NUCLEOTIDE SEQUENCE [LARGE SCALE GENOMIC DNA]</scope>
    <source>
        <strain evidence="1">Daus_M_001</strain>
        <tissue evidence="1">Leg muscle</tissue>
    </source>
</reference>